<evidence type="ECO:0000313" key="3">
    <source>
        <dbReference type="Proteomes" id="UP000559987"/>
    </source>
</evidence>
<reference evidence="2 3" key="1">
    <citation type="submission" date="2020-08" db="EMBL/GenBank/DDBJ databases">
        <title>Genomic Encyclopedia of Type Strains, Phase III (KMG-III): the genomes of soil and plant-associated and newly described type strains.</title>
        <authorList>
            <person name="Whitman W."/>
        </authorList>
    </citation>
    <scope>NUCLEOTIDE SEQUENCE [LARGE SCALE GENOMIC DNA]</scope>
    <source>
        <strain evidence="2 3">CECT 8571</strain>
    </source>
</reference>
<dbReference type="Proteomes" id="UP000559987">
    <property type="component" value="Unassembled WGS sequence"/>
</dbReference>
<gene>
    <name evidence="2" type="ORF">FHS30_003441</name>
</gene>
<feature type="transmembrane region" description="Helical" evidence="1">
    <location>
        <begin position="34"/>
        <end position="58"/>
    </location>
</feature>
<comment type="caution">
    <text evidence="2">The sequence shown here is derived from an EMBL/GenBank/DDBJ whole genome shotgun (WGS) entry which is preliminary data.</text>
</comment>
<protein>
    <submittedName>
        <fullName evidence="2">Uncharacterized protein</fullName>
    </submittedName>
</protein>
<organism evidence="2 3">
    <name type="scientific">Simiduia aestuariiviva</name>
    <dbReference type="NCBI Taxonomy" id="1510459"/>
    <lineage>
        <taxon>Bacteria</taxon>
        <taxon>Pseudomonadati</taxon>
        <taxon>Pseudomonadota</taxon>
        <taxon>Gammaproteobacteria</taxon>
        <taxon>Cellvibrionales</taxon>
        <taxon>Cellvibrionaceae</taxon>
        <taxon>Simiduia</taxon>
    </lineage>
</organism>
<keyword evidence="1" id="KW-0472">Membrane</keyword>
<dbReference type="AlphaFoldDB" id="A0A839UPR2"/>
<sequence length="103" mass="11162">MISVLILLALKLSSLPEARQVADSWAYPESGTLWFLGGLAVELMLLVARFILGYFVYIGRHASPWVFYPLVVLVAVSGFSGLALSVAALALRLWQGAHCAVKT</sequence>
<keyword evidence="1" id="KW-1133">Transmembrane helix</keyword>
<evidence type="ECO:0000313" key="2">
    <source>
        <dbReference type="EMBL" id="MBB3170214.1"/>
    </source>
</evidence>
<dbReference type="RefSeq" id="WP_183911710.1">
    <property type="nucleotide sequence ID" value="NZ_JACHXZ010000010.1"/>
</dbReference>
<dbReference type="EMBL" id="JACHXZ010000010">
    <property type="protein sequence ID" value="MBB3170214.1"/>
    <property type="molecule type" value="Genomic_DNA"/>
</dbReference>
<keyword evidence="3" id="KW-1185">Reference proteome</keyword>
<evidence type="ECO:0000256" key="1">
    <source>
        <dbReference type="SAM" id="Phobius"/>
    </source>
</evidence>
<keyword evidence="1" id="KW-0812">Transmembrane</keyword>
<proteinExistence type="predicted"/>
<name>A0A839UPR2_9GAMM</name>
<accession>A0A839UPR2</accession>
<feature type="transmembrane region" description="Helical" evidence="1">
    <location>
        <begin position="65"/>
        <end position="94"/>
    </location>
</feature>